<dbReference type="GO" id="GO:0005634">
    <property type="term" value="C:nucleus"/>
    <property type="evidence" value="ECO:0007669"/>
    <property type="project" value="TreeGrafter"/>
</dbReference>
<accession>A0A4U5N2R1</accession>
<protein>
    <recommendedName>
        <fullName evidence="1">ATP-dependent helicase C-terminal domain-containing protein</fullName>
    </recommendedName>
</protein>
<evidence type="ECO:0000259" key="1">
    <source>
        <dbReference type="SMART" id="SM00491"/>
    </source>
</evidence>
<dbReference type="GO" id="GO:0006289">
    <property type="term" value="P:nucleotide-excision repair"/>
    <property type="evidence" value="ECO:0007669"/>
    <property type="project" value="TreeGrafter"/>
</dbReference>
<dbReference type="STRING" id="34508.A0A4U5N2R1"/>
<dbReference type="PANTHER" id="PTHR11472:SF47">
    <property type="entry name" value="FANCONI ANEMIA GROUP J PROTEIN"/>
    <property type="match status" value="1"/>
</dbReference>
<dbReference type="GO" id="GO:0003676">
    <property type="term" value="F:nucleic acid binding"/>
    <property type="evidence" value="ECO:0007669"/>
    <property type="project" value="InterPro"/>
</dbReference>
<dbReference type="EMBL" id="AZBU02000005">
    <property type="protein sequence ID" value="TKR76402.1"/>
    <property type="molecule type" value="Genomic_DNA"/>
</dbReference>
<dbReference type="GO" id="GO:0005524">
    <property type="term" value="F:ATP binding"/>
    <property type="evidence" value="ECO:0007669"/>
    <property type="project" value="InterPro"/>
</dbReference>
<dbReference type="InterPro" id="IPR045028">
    <property type="entry name" value="DinG/Rad3-like"/>
</dbReference>
<keyword evidence="3" id="KW-1185">Reference proteome</keyword>
<dbReference type="GO" id="GO:0016818">
    <property type="term" value="F:hydrolase activity, acting on acid anhydrides, in phosphorus-containing anhydrides"/>
    <property type="evidence" value="ECO:0007669"/>
    <property type="project" value="InterPro"/>
</dbReference>
<dbReference type="InterPro" id="IPR027417">
    <property type="entry name" value="P-loop_NTPase"/>
</dbReference>
<dbReference type="SMART" id="SM00491">
    <property type="entry name" value="HELICc2"/>
    <property type="match status" value="1"/>
</dbReference>
<name>A0A4U5N2R1_STECR</name>
<dbReference type="InterPro" id="IPR006555">
    <property type="entry name" value="ATP-dep_Helicase_C"/>
</dbReference>
<gene>
    <name evidence="2" type="ORF">L596_017543</name>
</gene>
<evidence type="ECO:0000313" key="3">
    <source>
        <dbReference type="Proteomes" id="UP000298663"/>
    </source>
</evidence>
<comment type="caution">
    <text evidence="2">The sequence shown here is derived from an EMBL/GenBank/DDBJ whole genome shotgun (WGS) entry which is preliminary data.</text>
</comment>
<evidence type="ECO:0000313" key="2">
    <source>
        <dbReference type="EMBL" id="TKR76402.1"/>
    </source>
</evidence>
<dbReference type="OrthoDB" id="19182at2759"/>
<dbReference type="Pfam" id="PF13307">
    <property type="entry name" value="Helicase_C_2"/>
    <property type="match status" value="1"/>
</dbReference>
<dbReference type="GO" id="GO:1990918">
    <property type="term" value="P:double-strand break repair involved in meiotic recombination"/>
    <property type="evidence" value="ECO:0007669"/>
    <property type="project" value="TreeGrafter"/>
</dbReference>
<dbReference type="PANTHER" id="PTHR11472">
    <property type="entry name" value="DNA REPAIR DEAD HELICASE RAD3/XP-D SUBFAMILY MEMBER"/>
    <property type="match status" value="1"/>
</dbReference>
<dbReference type="GO" id="GO:0003678">
    <property type="term" value="F:DNA helicase activity"/>
    <property type="evidence" value="ECO:0007669"/>
    <property type="project" value="TreeGrafter"/>
</dbReference>
<reference evidence="2 3" key="2">
    <citation type="journal article" date="2019" name="G3 (Bethesda)">
        <title>Hybrid Assembly of the Genome of the Entomopathogenic Nematode Steinernema carpocapsae Identifies the X-Chromosome.</title>
        <authorList>
            <person name="Serra L."/>
            <person name="Macchietto M."/>
            <person name="Macias-Munoz A."/>
            <person name="McGill C.J."/>
            <person name="Rodriguez I.M."/>
            <person name="Rodriguez B."/>
            <person name="Murad R."/>
            <person name="Mortazavi A."/>
        </authorList>
    </citation>
    <scope>NUCLEOTIDE SEQUENCE [LARGE SCALE GENOMIC DNA]</scope>
    <source>
        <strain evidence="2 3">ALL</strain>
    </source>
</reference>
<dbReference type="Proteomes" id="UP000298663">
    <property type="component" value="Unassembled WGS sequence"/>
</dbReference>
<feature type="domain" description="ATP-dependent helicase C-terminal" evidence="1">
    <location>
        <begin position="244"/>
        <end position="375"/>
    </location>
</feature>
<proteinExistence type="predicted"/>
<dbReference type="AlphaFoldDB" id="A0A4U5N2R1"/>
<dbReference type="Gene3D" id="3.40.50.300">
    <property type="entry name" value="P-loop containing nucleotide triphosphate hydrolases"/>
    <property type="match status" value="1"/>
</dbReference>
<sequence length="375" mass="42868">MTDRRTRAILIAKFANRYFPLLKPFLVAIHGFSSSAPRTSAPCAPSSAQWDDGKCLNLPVQLRLAVSYNQVHFITWIKEQRDGAKYYTDQQLDLYKWYYEVSNFNNYEELREAVEWRDKLVLDYDNNVYQFRYKRANQQKDNVTPVPYDMSFRDAFANCRSVILASGTLTPVDTFESELGISFKYKMEGDQVIPSIVPRGTNGGRLCATFKNINKDDSFVSELSAIIKSVCETVPKGVLCFFPSSQLHSSTSFMEERILIKRLSMIKQILKEPRRSSELPEVMEQYEKAIENPRTHVAPQGTGALLFAVFRGKVSEGIDFTDDRARCVISVGIPYPNAMDDQVVEKKRYNDDSSKPHSYLPTKTLPGDVWYSTQA</sequence>
<reference evidence="2 3" key="1">
    <citation type="journal article" date="2015" name="Genome Biol.">
        <title>Comparative genomics of Steinernema reveals deeply conserved gene regulatory networks.</title>
        <authorList>
            <person name="Dillman A.R."/>
            <person name="Macchietto M."/>
            <person name="Porter C.F."/>
            <person name="Rogers A."/>
            <person name="Williams B."/>
            <person name="Antoshechkin I."/>
            <person name="Lee M.M."/>
            <person name="Goodwin Z."/>
            <person name="Lu X."/>
            <person name="Lewis E.E."/>
            <person name="Goodrich-Blair H."/>
            <person name="Stock S.P."/>
            <person name="Adams B.J."/>
            <person name="Sternberg P.W."/>
            <person name="Mortazavi A."/>
        </authorList>
    </citation>
    <scope>NUCLEOTIDE SEQUENCE [LARGE SCALE GENOMIC DNA]</scope>
    <source>
        <strain evidence="2 3">ALL</strain>
    </source>
</reference>
<organism evidence="2 3">
    <name type="scientific">Steinernema carpocapsae</name>
    <name type="common">Entomopathogenic nematode</name>
    <dbReference type="NCBI Taxonomy" id="34508"/>
    <lineage>
        <taxon>Eukaryota</taxon>
        <taxon>Metazoa</taxon>
        <taxon>Ecdysozoa</taxon>
        <taxon>Nematoda</taxon>
        <taxon>Chromadorea</taxon>
        <taxon>Rhabditida</taxon>
        <taxon>Tylenchina</taxon>
        <taxon>Panagrolaimomorpha</taxon>
        <taxon>Strongyloidoidea</taxon>
        <taxon>Steinernematidae</taxon>
        <taxon>Steinernema</taxon>
    </lineage>
</organism>